<evidence type="ECO:0000313" key="1">
    <source>
        <dbReference type="EMBL" id="AFK51056.1"/>
    </source>
</evidence>
<keyword evidence="2" id="KW-1185">Reference proteome</keyword>
<dbReference type="eggNOG" id="arCOG14732">
    <property type="taxonomic scope" value="Archaea"/>
</dbReference>
<name>I3TE68_THEC1</name>
<dbReference type="AlphaFoldDB" id="I3TE68"/>
<dbReference type="HOGENOM" id="CLU_848930_0_0_2"/>
<proteinExistence type="predicted"/>
<dbReference type="KEGG" id="thg:TCELL_0632"/>
<sequence length="327" mass="37876">MDFSDLEGLCYEIEGVPGSVGEEERRPLDEGELGSVGEDIYRSLERLREVRVVEGSCDVLRWGSIACTETLAVCSQTPCSEGSSARADAPAVYYNIDRIRSWVRKHALNNLAFIFKQCLKIDKSRDREEWLREPLLRDLVKNVYQATEETALAYLQVHERAHCVGGIMDEGEATALGLYEAFKRYIFDKEQMRRGHAYKPATIESFLASYLTILRIAYHHYQMPGYRDFVKYVRLPLVKPRCHGLDLVLIEYYKSWKLRYHIIVRPDRLFIEWSGVRIRIVEISEEPPLDYRGRRPSHSLSPSDCGLYEVWAPCDGTTWVRPQYPTP</sequence>
<dbReference type="EMBL" id="CP003531">
    <property type="protein sequence ID" value="AFK51056.1"/>
    <property type="molecule type" value="Genomic_DNA"/>
</dbReference>
<organism evidence="1 2">
    <name type="scientific">Thermogladius calderae (strain DSM 22663 / VKM B-2946 / 1633)</name>
    <dbReference type="NCBI Taxonomy" id="1184251"/>
    <lineage>
        <taxon>Archaea</taxon>
        <taxon>Thermoproteota</taxon>
        <taxon>Thermoprotei</taxon>
        <taxon>Desulfurococcales</taxon>
        <taxon>Desulfurococcaceae</taxon>
        <taxon>Thermogladius</taxon>
    </lineage>
</organism>
<accession>I3TE68</accession>
<dbReference type="Proteomes" id="UP000005270">
    <property type="component" value="Chromosome"/>
</dbReference>
<protein>
    <submittedName>
        <fullName evidence="1">Uncharacterized protein</fullName>
    </submittedName>
</protein>
<dbReference type="InParanoid" id="I3TE68"/>
<gene>
    <name evidence="1" type="ordered locus">TCELL_0632</name>
</gene>
<evidence type="ECO:0000313" key="2">
    <source>
        <dbReference type="Proteomes" id="UP000005270"/>
    </source>
</evidence>
<reference evidence="1 2" key="1">
    <citation type="journal article" date="2012" name="J. Bacteriol.">
        <title>Complete genome sequence of the hyperthermophilic cellulolytic Crenarchaeon 'Thermogladius cellulolyticus' 1633.</title>
        <authorList>
            <person name="Mardanov A.V."/>
            <person name="Kochetkova T.V."/>
            <person name="Beletsky A.V."/>
            <person name="Bonch-Osmolovskaya E.A."/>
            <person name="Ravin N.V."/>
            <person name="Skryabin K.G."/>
        </authorList>
    </citation>
    <scope>NUCLEOTIDE SEQUENCE [LARGE SCALE GENOMIC DNA]</scope>
    <source>
        <strain evidence="2">DSM 22663 / VKM B-2946 / 1633</strain>
    </source>
</reference>